<evidence type="ECO:0000313" key="1">
    <source>
        <dbReference type="EMBL" id="QDT54697.1"/>
    </source>
</evidence>
<dbReference type="EMBL" id="CP036271">
    <property type="protein sequence ID" value="QDT54697.1"/>
    <property type="molecule type" value="Genomic_DNA"/>
</dbReference>
<accession>A0A517SF30</accession>
<organism evidence="1 2">
    <name type="scientific">Caulifigura coniformis</name>
    <dbReference type="NCBI Taxonomy" id="2527983"/>
    <lineage>
        <taxon>Bacteria</taxon>
        <taxon>Pseudomonadati</taxon>
        <taxon>Planctomycetota</taxon>
        <taxon>Planctomycetia</taxon>
        <taxon>Planctomycetales</taxon>
        <taxon>Planctomycetaceae</taxon>
        <taxon>Caulifigura</taxon>
    </lineage>
</organism>
<dbReference type="InParanoid" id="A0A517SF30"/>
<dbReference type="AlphaFoldDB" id="A0A517SF30"/>
<dbReference type="Proteomes" id="UP000315700">
    <property type="component" value="Chromosome"/>
</dbReference>
<sequence>MQRRLVKRRRSLPARAGQTLDYVLMATALLPLVAMALPQTRRILGLVFELTCDLIAMPFL</sequence>
<name>A0A517SF30_9PLAN</name>
<dbReference type="RefSeq" id="WP_145030536.1">
    <property type="nucleotide sequence ID" value="NZ_CP036271.1"/>
</dbReference>
<reference evidence="1 2" key="1">
    <citation type="submission" date="2019-02" db="EMBL/GenBank/DDBJ databases">
        <title>Deep-cultivation of Planctomycetes and their phenomic and genomic characterization uncovers novel biology.</title>
        <authorList>
            <person name="Wiegand S."/>
            <person name="Jogler M."/>
            <person name="Boedeker C."/>
            <person name="Pinto D."/>
            <person name="Vollmers J."/>
            <person name="Rivas-Marin E."/>
            <person name="Kohn T."/>
            <person name="Peeters S.H."/>
            <person name="Heuer A."/>
            <person name="Rast P."/>
            <person name="Oberbeckmann S."/>
            <person name="Bunk B."/>
            <person name="Jeske O."/>
            <person name="Meyerdierks A."/>
            <person name="Storesund J.E."/>
            <person name="Kallscheuer N."/>
            <person name="Luecker S."/>
            <person name="Lage O.M."/>
            <person name="Pohl T."/>
            <person name="Merkel B.J."/>
            <person name="Hornburger P."/>
            <person name="Mueller R.-W."/>
            <person name="Bruemmer F."/>
            <person name="Labrenz M."/>
            <person name="Spormann A.M."/>
            <person name="Op den Camp H."/>
            <person name="Overmann J."/>
            <person name="Amann R."/>
            <person name="Jetten M.S.M."/>
            <person name="Mascher T."/>
            <person name="Medema M.H."/>
            <person name="Devos D.P."/>
            <person name="Kaster A.-K."/>
            <person name="Ovreas L."/>
            <person name="Rohde M."/>
            <person name="Galperin M.Y."/>
            <person name="Jogler C."/>
        </authorList>
    </citation>
    <scope>NUCLEOTIDE SEQUENCE [LARGE SCALE GENOMIC DNA]</scope>
    <source>
        <strain evidence="1 2">Pan44</strain>
    </source>
</reference>
<protein>
    <submittedName>
        <fullName evidence="1">Uncharacterized protein</fullName>
    </submittedName>
</protein>
<keyword evidence="2" id="KW-1185">Reference proteome</keyword>
<proteinExistence type="predicted"/>
<evidence type="ECO:0000313" key="2">
    <source>
        <dbReference type="Proteomes" id="UP000315700"/>
    </source>
</evidence>
<dbReference type="KEGG" id="ccos:Pan44_27320"/>
<gene>
    <name evidence="1" type="ORF">Pan44_27320</name>
</gene>